<evidence type="ECO:0000313" key="2">
    <source>
        <dbReference type="EMBL" id="CAL6035964.1"/>
    </source>
</evidence>
<keyword evidence="3" id="KW-1185">Reference proteome</keyword>
<dbReference type="EMBL" id="CAXDID020000132">
    <property type="protein sequence ID" value="CAL6035964.1"/>
    <property type="molecule type" value="Genomic_DNA"/>
</dbReference>
<dbReference type="EMBL" id="CATOUU010000627">
    <property type="protein sequence ID" value="CAI9935973.1"/>
    <property type="molecule type" value="Genomic_DNA"/>
</dbReference>
<accession>A0AA86PEN3</accession>
<sequence>MQTIRPADKEEFDILINQLDTSTFTAKNAINRSIILFFQDKTQQLPDLDQDQIDTILKYTEDSPRKVIREFRETVIKFNNIIKNYKDSKYQIKLNDQIITLQRMQNKQFINLYNNFTKDKTYSQKFYSTLDIFNPIDISIYELKLLIATYDKETQNKKRLIQYLKFIEDHMIQEKKKSDTTLEYFIKNINSKEPEVINKCFDFIKNSDRFEVQTKCENDIENVQNVKRLNVITKFIQILQMCQYYHSIRVLIDPELYSVSQKLIPLLIMKSFQIYQCYPDSHKIVYSQIFNFNIPICYTSTIDAEPLFINDIQKQDIHLTKNGISLHKQILQSQNNINIIHHKNFNQFDNNIENLFEVRPDDLNSSHQKHMKLHAIGCQDYKEKYFRNYIDIIEYTKNKSFYKHYMEKTPDDNKRLEYLFNSTFLEQPVSYTIEELIHEIKYQIRLQKFIKEYNDIQPDISLQNYLDLKLNMF</sequence>
<reference evidence="2 3" key="2">
    <citation type="submission" date="2024-07" db="EMBL/GenBank/DDBJ databases">
        <authorList>
            <person name="Akdeniz Z."/>
        </authorList>
    </citation>
    <scope>NUCLEOTIDE SEQUENCE [LARGE SCALE GENOMIC DNA]</scope>
</reference>
<name>A0AA86PEN3_9EUKA</name>
<dbReference type="AlphaFoldDB" id="A0AA86PEN3"/>
<evidence type="ECO:0000313" key="3">
    <source>
        <dbReference type="Proteomes" id="UP001642409"/>
    </source>
</evidence>
<proteinExistence type="predicted"/>
<organism evidence="1">
    <name type="scientific">Hexamita inflata</name>
    <dbReference type="NCBI Taxonomy" id="28002"/>
    <lineage>
        <taxon>Eukaryota</taxon>
        <taxon>Metamonada</taxon>
        <taxon>Diplomonadida</taxon>
        <taxon>Hexamitidae</taxon>
        <taxon>Hexamitinae</taxon>
        <taxon>Hexamita</taxon>
    </lineage>
</organism>
<dbReference type="Proteomes" id="UP001642409">
    <property type="component" value="Unassembled WGS sequence"/>
</dbReference>
<gene>
    <name evidence="1" type="ORF">HINF_LOCUS23618</name>
    <name evidence="2" type="ORF">HINF_LOCUS36185</name>
</gene>
<protein>
    <submittedName>
        <fullName evidence="2">Hypothetical_protein</fullName>
    </submittedName>
</protein>
<comment type="caution">
    <text evidence="1">The sequence shown here is derived from an EMBL/GenBank/DDBJ whole genome shotgun (WGS) entry which is preliminary data.</text>
</comment>
<reference evidence="1" key="1">
    <citation type="submission" date="2023-06" db="EMBL/GenBank/DDBJ databases">
        <authorList>
            <person name="Kurt Z."/>
        </authorList>
    </citation>
    <scope>NUCLEOTIDE SEQUENCE</scope>
</reference>
<evidence type="ECO:0000313" key="1">
    <source>
        <dbReference type="EMBL" id="CAI9935973.1"/>
    </source>
</evidence>